<name>A0AAV3RLM3_LITER</name>
<evidence type="ECO:0000313" key="1">
    <source>
        <dbReference type="EMBL" id="GAA0176151.1"/>
    </source>
</evidence>
<keyword evidence="2" id="KW-1185">Reference proteome</keyword>
<sequence length="109" mass="13091">MFIKEVYHLLQIPNIPHTNLEFRELFKRFKIILPANKFRLWIVCMWDVWYQRNRKYRGQPFRYPMEIVRFGEAFLALDGAAPSMLQNLLHSSGQRCPFSFLAVHHDPVV</sequence>
<accession>A0AAV3RLM3</accession>
<comment type="caution">
    <text evidence="1">The sequence shown here is derived from an EMBL/GenBank/DDBJ whole genome shotgun (WGS) entry which is preliminary data.</text>
</comment>
<organism evidence="1 2">
    <name type="scientific">Lithospermum erythrorhizon</name>
    <name type="common">Purple gromwell</name>
    <name type="synonym">Lithospermum officinale var. erythrorhizon</name>
    <dbReference type="NCBI Taxonomy" id="34254"/>
    <lineage>
        <taxon>Eukaryota</taxon>
        <taxon>Viridiplantae</taxon>
        <taxon>Streptophyta</taxon>
        <taxon>Embryophyta</taxon>
        <taxon>Tracheophyta</taxon>
        <taxon>Spermatophyta</taxon>
        <taxon>Magnoliopsida</taxon>
        <taxon>eudicotyledons</taxon>
        <taxon>Gunneridae</taxon>
        <taxon>Pentapetalae</taxon>
        <taxon>asterids</taxon>
        <taxon>lamiids</taxon>
        <taxon>Boraginales</taxon>
        <taxon>Boraginaceae</taxon>
        <taxon>Boraginoideae</taxon>
        <taxon>Lithospermeae</taxon>
        <taxon>Lithospermum</taxon>
    </lineage>
</organism>
<evidence type="ECO:0000313" key="2">
    <source>
        <dbReference type="Proteomes" id="UP001454036"/>
    </source>
</evidence>
<dbReference type="EMBL" id="BAABME010009974">
    <property type="protein sequence ID" value="GAA0176151.1"/>
    <property type="molecule type" value="Genomic_DNA"/>
</dbReference>
<gene>
    <name evidence="1" type="ORF">LIER_29196</name>
</gene>
<protein>
    <submittedName>
        <fullName evidence="1">Uncharacterized protein</fullName>
    </submittedName>
</protein>
<proteinExistence type="predicted"/>
<dbReference type="AlphaFoldDB" id="A0AAV3RLM3"/>
<reference evidence="1 2" key="1">
    <citation type="submission" date="2024-01" db="EMBL/GenBank/DDBJ databases">
        <title>The complete chloroplast genome sequence of Lithospermum erythrorhizon: insights into the phylogenetic relationship among Boraginaceae species and the maternal lineages of purple gromwells.</title>
        <authorList>
            <person name="Okada T."/>
            <person name="Watanabe K."/>
        </authorList>
    </citation>
    <scope>NUCLEOTIDE SEQUENCE [LARGE SCALE GENOMIC DNA]</scope>
</reference>
<dbReference type="Proteomes" id="UP001454036">
    <property type="component" value="Unassembled WGS sequence"/>
</dbReference>